<evidence type="ECO:0000256" key="4">
    <source>
        <dbReference type="ARBA" id="ARBA00022989"/>
    </source>
</evidence>
<dbReference type="GO" id="GO:0005886">
    <property type="term" value="C:plasma membrane"/>
    <property type="evidence" value="ECO:0007669"/>
    <property type="project" value="TreeGrafter"/>
</dbReference>
<gene>
    <name evidence="7" type="ORF">FKW77_010180</name>
</gene>
<dbReference type="AlphaFoldDB" id="A0A517L4G5"/>
<feature type="transmembrane region" description="Helical" evidence="6">
    <location>
        <begin position="379"/>
        <end position="400"/>
    </location>
</feature>
<dbReference type="PANTHER" id="PTHR19432">
    <property type="entry name" value="SUGAR TRANSPORTER"/>
    <property type="match status" value="1"/>
</dbReference>
<evidence type="ECO:0000256" key="6">
    <source>
        <dbReference type="SAM" id="Phobius"/>
    </source>
</evidence>
<feature type="transmembrane region" description="Helical" evidence="6">
    <location>
        <begin position="58"/>
        <end position="79"/>
    </location>
</feature>
<feature type="transmembrane region" description="Helical" evidence="6">
    <location>
        <begin position="91"/>
        <end position="109"/>
    </location>
</feature>
<feature type="transmembrane region" description="Helical" evidence="6">
    <location>
        <begin position="506"/>
        <end position="523"/>
    </location>
</feature>
<dbReference type="GO" id="GO:0008506">
    <property type="term" value="F:sucrose:proton symporter activity"/>
    <property type="evidence" value="ECO:0007669"/>
    <property type="project" value="TreeGrafter"/>
</dbReference>
<protein>
    <recommendedName>
        <fullName evidence="9">Major facilitator superfamily (MFS) profile domain-containing protein</fullName>
    </recommendedName>
</protein>
<dbReference type="SUPFAM" id="SSF103473">
    <property type="entry name" value="MFS general substrate transporter"/>
    <property type="match status" value="1"/>
</dbReference>
<feature type="transmembrane region" description="Helical" evidence="6">
    <location>
        <begin position="129"/>
        <end position="150"/>
    </location>
</feature>
<keyword evidence="4 6" id="KW-1133">Transmembrane helix</keyword>
<feature type="transmembrane region" description="Helical" evidence="6">
    <location>
        <begin position="157"/>
        <end position="176"/>
    </location>
</feature>
<dbReference type="Gene3D" id="1.20.1250.20">
    <property type="entry name" value="MFS general substrate transporter like domains"/>
    <property type="match status" value="1"/>
</dbReference>
<feature type="transmembrane region" description="Helical" evidence="6">
    <location>
        <begin position="355"/>
        <end position="373"/>
    </location>
</feature>
<dbReference type="Pfam" id="PF13347">
    <property type="entry name" value="MFS_2"/>
    <property type="match status" value="1"/>
</dbReference>
<evidence type="ECO:0000256" key="1">
    <source>
        <dbReference type="ARBA" id="ARBA00004141"/>
    </source>
</evidence>
<feature type="transmembrane region" description="Helical" evidence="6">
    <location>
        <begin position="248"/>
        <end position="271"/>
    </location>
</feature>
<dbReference type="InterPro" id="IPR036259">
    <property type="entry name" value="MFS_trans_sf"/>
</dbReference>
<comment type="subcellular location">
    <subcellularLocation>
        <location evidence="1">Membrane</location>
        <topology evidence="1">Multi-pass membrane protein</topology>
    </subcellularLocation>
</comment>
<feature type="transmembrane region" description="Helical" evidence="6">
    <location>
        <begin position="20"/>
        <end position="38"/>
    </location>
</feature>
<name>A0A517L4G5_9PEZI</name>
<evidence type="ECO:0000256" key="3">
    <source>
        <dbReference type="ARBA" id="ARBA00022692"/>
    </source>
</evidence>
<evidence type="ECO:0000313" key="8">
    <source>
        <dbReference type="Proteomes" id="UP000316270"/>
    </source>
</evidence>
<accession>A0A517L4G5</accession>
<feature type="transmembrane region" description="Helical" evidence="6">
    <location>
        <begin position="297"/>
        <end position="320"/>
    </location>
</feature>
<keyword evidence="5 6" id="KW-0472">Membrane</keyword>
<dbReference type="PANTHER" id="PTHR19432:SF76">
    <property type="entry name" value="TRANSPORTER, PUTATIVE (EUROFUNG)-RELATED"/>
    <property type="match status" value="1"/>
</dbReference>
<feature type="transmembrane region" description="Helical" evidence="6">
    <location>
        <begin position="454"/>
        <end position="478"/>
    </location>
</feature>
<keyword evidence="2" id="KW-0813">Transport</keyword>
<proteinExistence type="predicted"/>
<reference evidence="7 8" key="1">
    <citation type="submission" date="2019-07" db="EMBL/GenBank/DDBJ databases">
        <title>Finished genome of Venturia effusa.</title>
        <authorList>
            <person name="Young C.A."/>
            <person name="Cox M.P."/>
            <person name="Ganley A.R.D."/>
            <person name="David W.J."/>
        </authorList>
    </citation>
    <scope>NUCLEOTIDE SEQUENCE [LARGE SCALE GENOMIC DNA]</scope>
    <source>
        <strain evidence="8">albino</strain>
    </source>
</reference>
<evidence type="ECO:0008006" key="9">
    <source>
        <dbReference type="Google" id="ProtNLM"/>
    </source>
</evidence>
<dbReference type="Proteomes" id="UP000316270">
    <property type="component" value="Chromosome 4"/>
</dbReference>
<keyword evidence="8" id="KW-1185">Reference proteome</keyword>
<evidence type="ECO:0000256" key="2">
    <source>
        <dbReference type="ARBA" id="ARBA00022448"/>
    </source>
</evidence>
<sequence length="539" mass="59424">MPRTTSWVGTAHIKGSSETARMMLLTISLVGIQSVWNLEMTYCTPYLLRLGLTKDKVSLVWIAGPLSGLLMHPLIGIIADRSTSRWGRRRPFMLVGTLIVLLSLFILAWTAEVVDFLISDEALKKSVTITLAILSIYGVDFAINAVQACAAWASRMVAVGSLLGYGLGALDLQVLLGSAMGDSQFKQLTIVASSILLSTVLLTCWAVSERVLVLHGKEDDEEREEEGIVAMFTQIWTTTFNLPERISAVVWIQFWCWVGWFPFLFYTSVWVGEVYLRFNAPVEARDHSDSVGQIGRIGSTALVAFSLTTFASSIIAPWFIEDPEENNSAFTPRPPQSIAWLVTEAQKYKPKLITAWSYSHVVFAGSMIMAPFVTSLRAATGIIAMCGIPWAFQCWAPFTFMGMEINRLNQHTSSGPSIQKARESIELRSIERPGHLDTIEEEPPVSSHGDLSGLYLGILNIFTTLPQFVGTFISWVVFSILEPGKSPELAKEAHPDEHHSTDGPNAIAVCLSIGALAAIVAAYRTEKYARMLRADSHQS</sequence>
<dbReference type="EMBL" id="CP042188">
    <property type="protein sequence ID" value="QDS70504.1"/>
    <property type="molecule type" value="Genomic_DNA"/>
</dbReference>
<keyword evidence="3 6" id="KW-0812">Transmembrane</keyword>
<evidence type="ECO:0000256" key="5">
    <source>
        <dbReference type="ARBA" id="ARBA00023136"/>
    </source>
</evidence>
<organism evidence="7 8">
    <name type="scientific">Venturia effusa</name>
    <dbReference type="NCBI Taxonomy" id="50376"/>
    <lineage>
        <taxon>Eukaryota</taxon>
        <taxon>Fungi</taxon>
        <taxon>Dikarya</taxon>
        <taxon>Ascomycota</taxon>
        <taxon>Pezizomycotina</taxon>
        <taxon>Dothideomycetes</taxon>
        <taxon>Pleosporomycetidae</taxon>
        <taxon>Venturiales</taxon>
        <taxon>Venturiaceae</taxon>
        <taxon>Venturia</taxon>
    </lineage>
</organism>
<feature type="transmembrane region" description="Helical" evidence="6">
    <location>
        <begin position="188"/>
        <end position="207"/>
    </location>
</feature>
<dbReference type="OrthoDB" id="28755at2759"/>
<evidence type="ECO:0000313" key="7">
    <source>
        <dbReference type="EMBL" id="QDS70504.1"/>
    </source>
</evidence>